<keyword evidence="1" id="KW-0238">DNA-binding</keyword>
<dbReference type="Proteomes" id="UP000054317">
    <property type="component" value="Unassembled WGS sequence"/>
</dbReference>
<evidence type="ECO:0000313" key="3">
    <source>
        <dbReference type="EMBL" id="EIW51872.1"/>
    </source>
</evidence>
<gene>
    <name evidence="3" type="ORF">TRAVEDRAFT_107250</name>
</gene>
<proteinExistence type="predicted"/>
<reference evidence="4" key="1">
    <citation type="journal article" date="2012" name="Science">
        <title>The Paleozoic origin of enzymatic lignin decomposition reconstructed from 31 fungal genomes.</title>
        <authorList>
            <person name="Floudas D."/>
            <person name="Binder M."/>
            <person name="Riley R."/>
            <person name="Barry K."/>
            <person name="Blanchette R.A."/>
            <person name="Henrissat B."/>
            <person name="Martinez A.T."/>
            <person name="Otillar R."/>
            <person name="Spatafora J.W."/>
            <person name="Yadav J.S."/>
            <person name="Aerts A."/>
            <person name="Benoit I."/>
            <person name="Boyd A."/>
            <person name="Carlson A."/>
            <person name="Copeland A."/>
            <person name="Coutinho P.M."/>
            <person name="de Vries R.P."/>
            <person name="Ferreira P."/>
            <person name="Findley K."/>
            <person name="Foster B."/>
            <person name="Gaskell J."/>
            <person name="Glotzer D."/>
            <person name="Gorecki P."/>
            <person name="Heitman J."/>
            <person name="Hesse C."/>
            <person name="Hori C."/>
            <person name="Igarashi K."/>
            <person name="Jurgens J.A."/>
            <person name="Kallen N."/>
            <person name="Kersten P."/>
            <person name="Kohler A."/>
            <person name="Kuees U."/>
            <person name="Kumar T.K.A."/>
            <person name="Kuo A."/>
            <person name="LaButti K."/>
            <person name="Larrondo L.F."/>
            <person name="Lindquist E."/>
            <person name="Ling A."/>
            <person name="Lombard V."/>
            <person name="Lucas S."/>
            <person name="Lundell T."/>
            <person name="Martin R."/>
            <person name="McLaughlin D.J."/>
            <person name="Morgenstern I."/>
            <person name="Morin E."/>
            <person name="Murat C."/>
            <person name="Nagy L.G."/>
            <person name="Nolan M."/>
            <person name="Ohm R.A."/>
            <person name="Patyshakuliyeva A."/>
            <person name="Rokas A."/>
            <person name="Ruiz-Duenas F.J."/>
            <person name="Sabat G."/>
            <person name="Salamov A."/>
            <person name="Samejima M."/>
            <person name="Schmutz J."/>
            <person name="Slot J.C."/>
            <person name="St John F."/>
            <person name="Stenlid J."/>
            <person name="Sun H."/>
            <person name="Sun S."/>
            <person name="Syed K."/>
            <person name="Tsang A."/>
            <person name="Wiebenga A."/>
            <person name="Young D."/>
            <person name="Pisabarro A."/>
            <person name="Eastwood D.C."/>
            <person name="Martin F."/>
            <person name="Cullen D."/>
            <person name="Grigoriev I.V."/>
            <person name="Hibbett D.S."/>
        </authorList>
    </citation>
    <scope>NUCLEOTIDE SEQUENCE [LARGE SCALE GENOMIC DNA]</scope>
    <source>
        <strain evidence="4">FP-101664</strain>
    </source>
</reference>
<feature type="domain" description="HTH CENPB-type" evidence="2">
    <location>
        <begin position="10"/>
        <end position="80"/>
    </location>
</feature>
<dbReference type="RefSeq" id="XP_008045402.1">
    <property type="nucleotide sequence ID" value="XM_008047211.1"/>
</dbReference>
<name>R7S873_TRAVS</name>
<feature type="non-terminal residue" evidence="3">
    <location>
        <position position="1"/>
    </location>
</feature>
<keyword evidence="4" id="KW-1185">Reference proteome</keyword>
<evidence type="ECO:0000259" key="2">
    <source>
        <dbReference type="PROSITE" id="PS51253"/>
    </source>
</evidence>
<feature type="non-terminal residue" evidence="3">
    <location>
        <position position="80"/>
    </location>
</feature>
<dbReference type="OrthoDB" id="3197907at2759"/>
<sequence length="80" mass="8732">REHGGRSVHDAHVSAQLLTAAEESLLVQLCKTLALRFLPLSHKLLQDKANALLAVHAGDSARQVGKGWSDRFIVRHSGEI</sequence>
<dbReference type="AlphaFoldDB" id="R7S873"/>
<protein>
    <recommendedName>
        <fullName evidence="2">HTH CENPB-type domain-containing protein</fullName>
    </recommendedName>
</protein>
<dbReference type="InterPro" id="IPR006600">
    <property type="entry name" value="HTH_CenpB_DNA-bd_dom"/>
</dbReference>
<dbReference type="KEGG" id="tvs:TRAVEDRAFT_107250"/>
<organism evidence="3 4">
    <name type="scientific">Trametes versicolor (strain FP-101664)</name>
    <name type="common">White-rot fungus</name>
    <name type="synonym">Coriolus versicolor</name>
    <dbReference type="NCBI Taxonomy" id="717944"/>
    <lineage>
        <taxon>Eukaryota</taxon>
        <taxon>Fungi</taxon>
        <taxon>Dikarya</taxon>
        <taxon>Basidiomycota</taxon>
        <taxon>Agaricomycotina</taxon>
        <taxon>Agaricomycetes</taxon>
        <taxon>Polyporales</taxon>
        <taxon>Polyporaceae</taxon>
        <taxon>Trametes</taxon>
    </lineage>
</organism>
<evidence type="ECO:0000313" key="4">
    <source>
        <dbReference type="Proteomes" id="UP000054317"/>
    </source>
</evidence>
<dbReference type="GeneID" id="19406750"/>
<dbReference type="Pfam" id="PF03221">
    <property type="entry name" value="HTH_Tnp_Tc5"/>
    <property type="match status" value="1"/>
</dbReference>
<accession>R7S873</accession>
<dbReference type="EMBL" id="JH711798">
    <property type="protein sequence ID" value="EIW51872.1"/>
    <property type="molecule type" value="Genomic_DNA"/>
</dbReference>
<dbReference type="GO" id="GO:0003677">
    <property type="term" value="F:DNA binding"/>
    <property type="evidence" value="ECO:0007669"/>
    <property type="project" value="UniProtKB-KW"/>
</dbReference>
<evidence type="ECO:0000256" key="1">
    <source>
        <dbReference type="ARBA" id="ARBA00023125"/>
    </source>
</evidence>
<dbReference type="PROSITE" id="PS51253">
    <property type="entry name" value="HTH_CENPB"/>
    <property type="match status" value="1"/>
</dbReference>